<name>A0ABZ2LR66_9BACT</name>
<evidence type="ECO:0000313" key="2">
    <source>
        <dbReference type="Proteomes" id="UP001370348"/>
    </source>
</evidence>
<dbReference type="InterPro" id="IPR038590">
    <property type="entry name" value="YaeQ_sf"/>
</dbReference>
<gene>
    <name evidence="1" type="ORF">LZC94_35920</name>
</gene>
<keyword evidence="2" id="KW-1185">Reference proteome</keyword>
<dbReference type="Pfam" id="PF07152">
    <property type="entry name" value="YaeQ"/>
    <property type="match status" value="1"/>
</dbReference>
<dbReference type="PIRSF" id="PIRSF011484">
    <property type="entry name" value="YaeQ"/>
    <property type="match status" value="1"/>
</dbReference>
<dbReference type="EMBL" id="CP089984">
    <property type="protein sequence ID" value="WXB13220.1"/>
    <property type="molecule type" value="Genomic_DNA"/>
</dbReference>
<dbReference type="SMART" id="SM01322">
    <property type="entry name" value="YaeQ"/>
    <property type="match status" value="1"/>
</dbReference>
<protein>
    <submittedName>
        <fullName evidence="1">YaeQ family protein</fullName>
    </submittedName>
</protein>
<dbReference type="RefSeq" id="WP_394822840.1">
    <property type="nucleotide sequence ID" value="NZ_CP089984.1"/>
</dbReference>
<organism evidence="1 2">
    <name type="scientific">Pendulispora albinea</name>
    <dbReference type="NCBI Taxonomy" id="2741071"/>
    <lineage>
        <taxon>Bacteria</taxon>
        <taxon>Pseudomonadati</taxon>
        <taxon>Myxococcota</taxon>
        <taxon>Myxococcia</taxon>
        <taxon>Myxococcales</taxon>
        <taxon>Sorangiineae</taxon>
        <taxon>Pendulisporaceae</taxon>
        <taxon>Pendulispora</taxon>
    </lineage>
</organism>
<sequence>MALTATIYRVEIALSDVDRSVYETLDLRLARHPSESMRYMLTRLFAYCLSYEEGIAFSKGGLSSTDEAPVAVHDPTGLLLAWIDVGAPSAERLHKAAKAARKIAVYTHSDLSLLRKEAAKKDIHRADDIEIWRLEPAFLDALEARLDRHTKWELVRNEGQLYVTCGSATYEGMIVRGTLGVT</sequence>
<proteinExistence type="predicted"/>
<dbReference type="PANTHER" id="PTHR38784">
    <property type="entry name" value="SUCROSE PHOSPHORYLASE"/>
    <property type="match status" value="1"/>
</dbReference>
<accession>A0ABZ2LR66</accession>
<reference evidence="1 2" key="1">
    <citation type="submission" date="2021-12" db="EMBL/GenBank/DDBJ databases">
        <title>Discovery of the Pendulisporaceae a myxobacterial family with distinct sporulation behavior and unique specialized metabolism.</title>
        <authorList>
            <person name="Garcia R."/>
            <person name="Popoff A."/>
            <person name="Bader C.D."/>
            <person name="Loehr J."/>
            <person name="Walesch S."/>
            <person name="Walt C."/>
            <person name="Boldt J."/>
            <person name="Bunk B."/>
            <person name="Haeckl F.J.F.P.J."/>
            <person name="Gunesch A.P."/>
            <person name="Birkelbach J."/>
            <person name="Nuebel U."/>
            <person name="Pietschmann T."/>
            <person name="Bach T."/>
            <person name="Mueller R."/>
        </authorList>
    </citation>
    <scope>NUCLEOTIDE SEQUENCE [LARGE SCALE GENOMIC DNA]</scope>
    <source>
        <strain evidence="1 2">MSr11954</strain>
    </source>
</reference>
<dbReference type="Proteomes" id="UP001370348">
    <property type="component" value="Chromosome"/>
</dbReference>
<dbReference type="PANTHER" id="PTHR38784:SF1">
    <property type="entry name" value="SUCROSE PHOSPHORYLASE"/>
    <property type="match status" value="1"/>
</dbReference>
<dbReference type="InterPro" id="IPR011335">
    <property type="entry name" value="Restrct_endonuc-II-like"/>
</dbReference>
<evidence type="ECO:0000313" key="1">
    <source>
        <dbReference type="EMBL" id="WXB13220.1"/>
    </source>
</evidence>
<dbReference type="Gene3D" id="3.10.640.10">
    <property type="entry name" value="Restriction endonuclease-like alpha-beta roll domain"/>
    <property type="match status" value="1"/>
</dbReference>
<dbReference type="InterPro" id="IPR009822">
    <property type="entry name" value="YaeQ"/>
</dbReference>
<dbReference type="SUPFAM" id="SSF52980">
    <property type="entry name" value="Restriction endonuclease-like"/>
    <property type="match status" value="1"/>
</dbReference>